<feature type="transmembrane region" description="Helical" evidence="1">
    <location>
        <begin position="56"/>
        <end position="73"/>
    </location>
</feature>
<evidence type="ECO:0000256" key="1">
    <source>
        <dbReference type="SAM" id="Phobius"/>
    </source>
</evidence>
<organism evidence="2 3">
    <name type="scientific">Gracilibacillus oryzae</name>
    <dbReference type="NCBI Taxonomy" id="1672701"/>
    <lineage>
        <taxon>Bacteria</taxon>
        <taxon>Bacillati</taxon>
        <taxon>Bacillota</taxon>
        <taxon>Bacilli</taxon>
        <taxon>Bacillales</taxon>
        <taxon>Bacillaceae</taxon>
        <taxon>Gracilibacillus</taxon>
    </lineage>
</organism>
<feature type="transmembrane region" description="Helical" evidence="1">
    <location>
        <begin position="127"/>
        <end position="143"/>
    </location>
</feature>
<gene>
    <name evidence="2" type="ORF">F9U64_21540</name>
</gene>
<sequence>MKDAFSKMFWGYILVLIEIHLFVIDILADPVGYFLIYLGINHLVNEFPIGHKAKNLAIVLILLSIPTVFVVNIDAFSSEPVLSRWSIYGTVLSLLKLILIFYIFQLMMEIANSSSDPYLIGRTEKTFLTYIIIMALISISQPFTMNFSMDVHTTYVILTIVISLIMEVVLLVLLRRFMKVEI</sequence>
<feature type="transmembrane region" description="Helical" evidence="1">
    <location>
        <begin position="155"/>
        <end position="174"/>
    </location>
</feature>
<comment type="caution">
    <text evidence="2">The sequence shown here is derived from an EMBL/GenBank/DDBJ whole genome shotgun (WGS) entry which is preliminary data.</text>
</comment>
<keyword evidence="3" id="KW-1185">Reference proteome</keyword>
<keyword evidence="1" id="KW-0472">Membrane</keyword>
<dbReference type="Proteomes" id="UP000480246">
    <property type="component" value="Unassembled WGS sequence"/>
</dbReference>
<dbReference type="EMBL" id="WEID01000124">
    <property type="protein sequence ID" value="KAB8125840.1"/>
    <property type="molecule type" value="Genomic_DNA"/>
</dbReference>
<reference evidence="2 3" key="1">
    <citation type="submission" date="2019-10" db="EMBL/GenBank/DDBJ databases">
        <title>Gracilibacillus sp. nov. isolated from rice seeds.</title>
        <authorList>
            <person name="He S."/>
        </authorList>
    </citation>
    <scope>NUCLEOTIDE SEQUENCE [LARGE SCALE GENOMIC DNA]</scope>
    <source>
        <strain evidence="2 3">TD8</strain>
    </source>
</reference>
<keyword evidence="1" id="KW-0812">Transmembrane</keyword>
<protein>
    <recommendedName>
        <fullName evidence="4">Integral membrane protein</fullName>
    </recommendedName>
</protein>
<dbReference type="OrthoDB" id="2596219at2"/>
<keyword evidence="1" id="KW-1133">Transmembrane helix</keyword>
<dbReference type="AlphaFoldDB" id="A0A7C8KWA2"/>
<dbReference type="RefSeq" id="WP_153406943.1">
    <property type="nucleotide sequence ID" value="NZ_ML762457.1"/>
</dbReference>
<feature type="transmembrane region" description="Helical" evidence="1">
    <location>
        <begin position="12"/>
        <end position="36"/>
    </location>
</feature>
<evidence type="ECO:0000313" key="2">
    <source>
        <dbReference type="EMBL" id="KAB8125840.1"/>
    </source>
</evidence>
<evidence type="ECO:0008006" key="4">
    <source>
        <dbReference type="Google" id="ProtNLM"/>
    </source>
</evidence>
<feature type="transmembrane region" description="Helical" evidence="1">
    <location>
        <begin position="85"/>
        <end position="106"/>
    </location>
</feature>
<name>A0A7C8KWA2_9BACI</name>
<proteinExistence type="predicted"/>
<accession>A0A7C8KWA2</accession>
<evidence type="ECO:0000313" key="3">
    <source>
        <dbReference type="Proteomes" id="UP000480246"/>
    </source>
</evidence>